<sequence>MCGSATPLIVCEVDAFVLQSIDPFQRFLLSEGHELLPRSFHLHGNIVSKDGVALDLIHVRRPVEIFFERQEEWRYPFFWPQRRPAGSPPLSILFS</sequence>
<accession>A0A1L5P2G9</accession>
<organism evidence="1 2">
    <name type="scientific">Rhizobium etli 8C-3</name>
    <dbReference type="NCBI Taxonomy" id="538025"/>
    <lineage>
        <taxon>Bacteria</taxon>
        <taxon>Pseudomonadati</taxon>
        <taxon>Pseudomonadota</taxon>
        <taxon>Alphaproteobacteria</taxon>
        <taxon>Hyphomicrobiales</taxon>
        <taxon>Rhizobiaceae</taxon>
        <taxon>Rhizobium/Agrobacterium group</taxon>
        <taxon>Rhizobium</taxon>
    </lineage>
</organism>
<gene>
    <name evidence="1" type="ORF">AM571_CH01530</name>
</gene>
<evidence type="ECO:0000313" key="2">
    <source>
        <dbReference type="Proteomes" id="UP000185109"/>
    </source>
</evidence>
<protein>
    <submittedName>
        <fullName evidence="1">Uncharacterized protein</fullName>
    </submittedName>
</protein>
<proteinExistence type="predicted"/>
<name>A0A1L5P2G9_RHIET</name>
<reference evidence="1 2" key="1">
    <citation type="submission" date="2016-09" db="EMBL/GenBank/DDBJ databases">
        <title>The complete genome sequences of Rhizobium gallicum, symbiovars gallicum and phaseoli, symbionts associated to common bean (Phaseolus vulgaris).</title>
        <authorList>
            <person name="Bustos P."/>
            <person name="Santamaria R.I."/>
            <person name="Perez-Carrascal O.M."/>
            <person name="Juarez S."/>
            <person name="Lozano L."/>
            <person name="Martinez-Flores I."/>
            <person name="Martinez-Romero E."/>
            <person name="Cevallos M."/>
            <person name="Romero D."/>
            <person name="Davila G."/>
            <person name="Gonzalez V."/>
        </authorList>
    </citation>
    <scope>NUCLEOTIDE SEQUENCE [LARGE SCALE GENOMIC DNA]</scope>
    <source>
        <strain evidence="1 2">8C-3</strain>
    </source>
</reference>
<dbReference type="EMBL" id="CP017241">
    <property type="protein sequence ID" value="APO74362.1"/>
    <property type="molecule type" value="Genomic_DNA"/>
</dbReference>
<dbReference type="Proteomes" id="UP000185109">
    <property type="component" value="Chromosome"/>
</dbReference>
<dbReference type="AlphaFoldDB" id="A0A1L5P2G9"/>
<evidence type="ECO:0000313" key="1">
    <source>
        <dbReference type="EMBL" id="APO74362.1"/>
    </source>
</evidence>